<sequence length="275" mass="31396">MLDTMRGYEMNSFAKFLHSTFDEVAGADIVQANIERYAVGTSSRYGGSAIFWQVDQFGRIRSGQIIGYDATSGKRNHKQQNWVHSVMQENYPDYKLEQCYFGSHLINSADKVVAEIHQEWDAIPNMQKCEVEPIIYLFESPKAAVIMSIALMWGGCRMTEVPMATCSCGNLNPSLDSRKNPYNKIQVLKNRKVVLFPDNGKFEDWKAKGEQLKGFCKEVWISTAMERNLHPHAIDCEIEDGDGFDDVILRYVQAGKPIWDLIITCYGYHGQWQIV</sequence>
<dbReference type="AlphaFoldDB" id="A0A1B1S8B7"/>
<dbReference type="Pfam" id="PF19898">
    <property type="entry name" value="DUF6371"/>
    <property type="match status" value="1"/>
</dbReference>
<accession>A0A1B1S8B7</accession>
<protein>
    <recommendedName>
        <fullName evidence="1">DUF6371 domain-containing protein</fullName>
    </recommendedName>
</protein>
<proteinExistence type="predicted"/>
<name>A0A1B1S8B7_9BACT</name>
<dbReference type="InterPro" id="IPR045951">
    <property type="entry name" value="DUF6371"/>
</dbReference>
<reference evidence="3" key="1">
    <citation type="submission" date="2016-04" db="EMBL/GenBank/DDBJ databases">
        <title>Complete Genome Sequences of Twelve Strains of a Stable Defined Moderately Diverse Mouse Microbiota 2 (sDMDMm2).</title>
        <authorList>
            <person name="Uchimura Y."/>
            <person name="Wyss M."/>
            <person name="Brugiroux S."/>
            <person name="Limenitakis J.P."/>
            <person name="Stecher B."/>
            <person name="McCoy K.D."/>
            <person name="Macpherson A.J."/>
        </authorList>
    </citation>
    <scope>NUCLEOTIDE SEQUENCE [LARGE SCALE GENOMIC DNA]</scope>
    <source>
        <strain evidence="3">YL27</strain>
    </source>
</reference>
<dbReference type="EMBL" id="CP015402">
    <property type="protein sequence ID" value="ANU63030.1"/>
    <property type="molecule type" value="Genomic_DNA"/>
</dbReference>
<evidence type="ECO:0000313" key="2">
    <source>
        <dbReference type="EMBL" id="ANU63030.1"/>
    </source>
</evidence>
<evidence type="ECO:0000259" key="1">
    <source>
        <dbReference type="Pfam" id="PF19898"/>
    </source>
</evidence>
<keyword evidence="3" id="KW-1185">Reference proteome</keyword>
<evidence type="ECO:0000313" key="3">
    <source>
        <dbReference type="Proteomes" id="UP000186351"/>
    </source>
</evidence>
<dbReference type="OrthoDB" id="1068350at2"/>
<accession>A0A1Z2XKD0</accession>
<dbReference type="RefSeq" id="WP_068960390.1">
    <property type="nucleotide sequence ID" value="NZ_CAJTAP010000006.1"/>
</dbReference>
<dbReference type="STRING" id="1796646.A4V02_04415"/>
<organism evidence="2 3">
    <name type="scientific">Muribaculum intestinale</name>
    <dbReference type="NCBI Taxonomy" id="1796646"/>
    <lineage>
        <taxon>Bacteria</taxon>
        <taxon>Pseudomonadati</taxon>
        <taxon>Bacteroidota</taxon>
        <taxon>Bacteroidia</taxon>
        <taxon>Bacteroidales</taxon>
        <taxon>Muribaculaceae</taxon>
        <taxon>Muribaculum</taxon>
    </lineage>
</organism>
<dbReference type="KEGG" id="pary:A4V02_04415"/>
<gene>
    <name evidence="2" type="ORF">A4V02_04415</name>
</gene>
<feature type="domain" description="DUF6371" evidence="1">
    <location>
        <begin position="11"/>
        <end position="123"/>
    </location>
</feature>
<dbReference type="GeneID" id="65536091"/>
<dbReference type="Proteomes" id="UP000186351">
    <property type="component" value="Chromosome"/>
</dbReference>